<reference evidence="2 3" key="1">
    <citation type="journal article" date="2017" name="Int. J. Syst. Evol. Microbiol.">
        <title>Mycobacterium talmoniae sp. nov., a slowly growing mycobacterium isolated from human respiratory samples.</title>
        <authorList>
            <person name="Davidson R.M."/>
            <person name="DeGroote M.A."/>
            <person name="Marola J.L."/>
            <person name="Buss S."/>
            <person name="Jones V."/>
            <person name="McNeil M.R."/>
            <person name="Freifeld A.G."/>
            <person name="Elaine Epperson L."/>
            <person name="Hasan N.A."/>
            <person name="Jackson M."/>
            <person name="Iwen P.C."/>
            <person name="Salfinger M."/>
            <person name="Strong M."/>
        </authorList>
    </citation>
    <scope>NUCLEOTIDE SEQUENCE [LARGE SCALE GENOMIC DNA]</scope>
    <source>
        <strain evidence="2 3">ATCC BAA-2683</strain>
    </source>
</reference>
<name>A0A2S8BEJ0_9MYCO</name>
<organism evidence="2 3">
    <name type="scientific">Mycobacterium talmoniae</name>
    <dbReference type="NCBI Taxonomy" id="1858794"/>
    <lineage>
        <taxon>Bacteria</taxon>
        <taxon>Bacillati</taxon>
        <taxon>Actinomycetota</taxon>
        <taxon>Actinomycetes</taxon>
        <taxon>Mycobacteriales</taxon>
        <taxon>Mycobacteriaceae</taxon>
        <taxon>Mycobacterium</taxon>
    </lineage>
</organism>
<dbReference type="EMBL" id="PPEA01000672">
    <property type="protein sequence ID" value="PQM45073.1"/>
    <property type="molecule type" value="Genomic_DNA"/>
</dbReference>
<evidence type="ECO:0000313" key="3">
    <source>
        <dbReference type="Proteomes" id="UP000238296"/>
    </source>
</evidence>
<sequence>MLTAGSGSRTTGSRSGACSTTTWALVPLTPNEDTPARRGRFTGGQSIGSAAMVNRAAASPACGVNVAKFRCRGM</sequence>
<feature type="region of interest" description="Disordered" evidence="1">
    <location>
        <begin position="1"/>
        <end position="43"/>
    </location>
</feature>
<feature type="compositionally biased region" description="Low complexity" evidence="1">
    <location>
        <begin position="1"/>
        <end position="22"/>
    </location>
</feature>
<evidence type="ECO:0000256" key="1">
    <source>
        <dbReference type="SAM" id="MobiDB-lite"/>
    </source>
</evidence>
<proteinExistence type="predicted"/>
<dbReference type="Proteomes" id="UP000238296">
    <property type="component" value="Unassembled WGS sequence"/>
</dbReference>
<accession>A0A2S8BEJ0</accession>
<dbReference type="AlphaFoldDB" id="A0A2S8BEJ0"/>
<evidence type="ECO:0000313" key="2">
    <source>
        <dbReference type="EMBL" id="PQM45073.1"/>
    </source>
</evidence>
<comment type="caution">
    <text evidence="2">The sequence shown here is derived from an EMBL/GenBank/DDBJ whole genome shotgun (WGS) entry which is preliminary data.</text>
</comment>
<protein>
    <submittedName>
        <fullName evidence="2">Uncharacterized protein</fullName>
    </submittedName>
</protein>
<gene>
    <name evidence="2" type="ORF">C1Y40_04761</name>
</gene>